<feature type="transmembrane region" description="Helical" evidence="1">
    <location>
        <begin position="95"/>
        <end position="116"/>
    </location>
</feature>
<keyword evidence="1" id="KW-0472">Membrane</keyword>
<protein>
    <submittedName>
        <fullName evidence="2">Uncharacterized protein</fullName>
    </submittedName>
</protein>
<evidence type="ECO:0000313" key="2">
    <source>
        <dbReference type="EMBL" id="CAI9727446.1"/>
    </source>
</evidence>
<keyword evidence="1" id="KW-0812">Transmembrane</keyword>
<keyword evidence="1" id="KW-1133">Transmembrane helix</keyword>
<gene>
    <name evidence="2" type="ORF">OCTVUL_1B007421</name>
</gene>
<sequence length="165" mass="19344">MPQPKYFLTAERNLTSKLCRCLGIHRLSYLVYLMFHVHGQKDNYLSRMPSGGYIAGKALTRWEADTDNIDIDYRSLEGDNRCKWLNECFSGRKGLVLRILLVFVLFCVGLIVGYIIRRNVHEHFIAPATKCEPQTPQGYWDGIREKILAELDRPRNYEQHLRNKR</sequence>
<keyword evidence="3" id="KW-1185">Reference proteome</keyword>
<dbReference type="EMBL" id="OX597822">
    <property type="protein sequence ID" value="CAI9727446.1"/>
    <property type="molecule type" value="Genomic_DNA"/>
</dbReference>
<proteinExistence type="predicted"/>
<organism evidence="2 3">
    <name type="scientific">Octopus vulgaris</name>
    <name type="common">Common octopus</name>
    <dbReference type="NCBI Taxonomy" id="6645"/>
    <lineage>
        <taxon>Eukaryota</taxon>
        <taxon>Metazoa</taxon>
        <taxon>Spiralia</taxon>
        <taxon>Lophotrochozoa</taxon>
        <taxon>Mollusca</taxon>
        <taxon>Cephalopoda</taxon>
        <taxon>Coleoidea</taxon>
        <taxon>Octopodiformes</taxon>
        <taxon>Octopoda</taxon>
        <taxon>Incirrata</taxon>
        <taxon>Octopodidae</taxon>
        <taxon>Octopus</taxon>
    </lineage>
</organism>
<reference evidence="2" key="1">
    <citation type="submission" date="2023-08" db="EMBL/GenBank/DDBJ databases">
        <authorList>
            <person name="Alioto T."/>
            <person name="Alioto T."/>
            <person name="Gomez Garrido J."/>
        </authorList>
    </citation>
    <scope>NUCLEOTIDE SEQUENCE</scope>
</reference>
<evidence type="ECO:0000313" key="3">
    <source>
        <dbReference type="Proteomes" id="UP001162480"/>
    </source>
</evidence>
<evidence type="ECO:0000256" key="1">
    <source>
        <dbReference type="SAM" id="Phobius"/>
    </source>
</evidence>
<name>A0AA36F6C7_OCTVU</name>
<accession>A0AA36F6C7</accession>
<dbReference type="AlphaFoldDB" id="A0AA36F6C7"/>
<dbReference type="Proteomes" id="UP001162480">
    <property type="component" value="Chromosome 9"/>
</dbReference>